<accession>X8JDG8</accession>
<gene>
    <name evidence="1" type="ORF">RSOL_412410</name>
</gene>
<sequence length="338" mass="38531">MRRDSTYVPSSTAGSVRSELDNYSEAESVDTVIHDGSFECRGHGLLVDRFPCETPAKLKQLLRPDESSGVMPISNHERRRKWWRAQCIHYGLRVPANASIDTYRAYLRSIIPHQVDLKRPQEHIELEERLNQAYHDAKAHGKGDIAAAPVSAYKRHESEICDQVTRANKRVCVSERLPDPRTHTPTDLDVSRLNYLDVLRQHELNMFIGMYSLELNEVSPTSRSKHAPTLVIAAGFDKLRFEGFIKLPGIMSCALVFELGTFSKQAERRRITVRFKWRGKQNFIPGPSQVGQLTLDIKHRRLKGLIGGPVQARFKGTRINSAQRELSHRWEDLDVTSA</sequence>
<evidence type="ECO:0000313" key="2">
    <source>
        <dbReference type="Proteomes" id="UP000030108"/>
    </source>
</evidence>
<reference evidence="2" key="1">
    <citation type="journal article" date="2014" name="Genome Announc.">
        <title>Draft genome sequence of the plant-pathogenic soil fungus Rhizoctonia solani anastomosis group 3 strain Rhs1AP.</title>
        <authorList>
            <person name="Cubeta M.A."/>
            <person name="Thomas E."/>
            <person name="Dean R.A."/>
            <person name="Jabaji S."/>
            <person name="Neate S.M."/>
            <person name="Tavantzis S."/>
            <person name="Toda T."/>
            <person name="Vilgalys R."/>
            <person name="Bharathan N."/>
            <person name="Fedorova-Abrams N."/>
            <person name="Pakala S.B."/>
            <person name="Pakala S.M."/>
            <person name="Zafar N."/>
            <person name="Joardar V."/>
            <person name="Losada L."/>
            <person name="Nierman W.C."/>
        </authorList>
    </citation>
    <scope>NUCLEOTIDE SEQUENCE [LARGE SCALE GENOMIC DNA]</scope>
    <source>
        <strain evidence="2">AG-3</strain>
    </source>
</reference>
<dbReference type="OrthoDB" id="3134064at2759"/>
<dbReference type="Proteomes" id="UP000030108">
    <property type="component" value="Unassembled WGS sequence"/>
</dbReference>
<protein>
    <submittedName>
        <fullName evidence="1">Uncharacterized protein</fullName>
    </submittedName>
</protein>
<dbReference type="EMBL" id="JATN01000318">
    <property type="protein sequence ID" value="EUC62050.1"/>
    <property type="molecule type" value="Genomic_DNA"/>
</dbReference>
<dbReference type="AlphaFoldDB" id="X8JDG8"/>
<name>X8JDG8_9AGAM</name>
<comment type="caution">
    <text evidence="1">The sequence shown here is derived from an EMBL/GenBank/DDBJ whole genome shotgun (WGS) entry which is preliminary data.</text>
</comment>
<organism evidence="1 2">
    <name type="scientific">Rhizoctonia solani AG-3 Rhs1AP</name>
    <dbReference type="NCBI Taxonomy" id="1086054"/>
    <lineage>
        <taxon>Eukaryota</taxon>
        <taxon>Fungi</taxon>
        <taxon>Dikarya</taxon>
        <taxon>Basidiomycota</taxon>
        <taxon>Agaricomycotina</taxon>
        <taxon>Agaricomycetes</taxon>
        <taxon>Cantharellales</taxon>
        <taxon>Ceratobasidiaceae</taxon>
        <taxon>Rhizoctonia</taxon>
    </lineage>
</organism>
<evidence type="ECO:0000313" key="1">
    <source>
        <dbReference type="EMBL" id="EUC62050.1"/>
    </source>
</evidence>
<proteinExistence type="predicted"/>